<gene>
    <name evidence="10" type="ORF">F8O04_05255</name>
</gene>
<dbReference type="Gene3D" id="3.40.50.300">
    <property type="entry name" value="P-loop containing nucleotide triphosphate hydrolases"/>
    <property type="match status" value="1"/>
</dbReference>
<evidence type="ECO:0000256" key="3">
    <source>
        <dbReference type="ARBA" id="ARBA00022448"/>
    </source>
</evidence>
<comment type="similarity">
    <text evidence="2">Belongs to the ABC transporter superfamily.</text>
</comment>
<comment type="subcellular location">
    <subcellularLocation>
        <location evidence="1">Cell membrane</location>
        <topology evidence="1">Peripheral membrane protein</topology>
    </subcellularLocation>
</comment>
<dbReference type="SUPFAM" id="SSF52540">
    <property type="entry name" value="P-loop containing nucleoside triphosphate hydrolases"/>
    <property type="match status" value="1"/>
</dbReference>
<evidence type="ECO:0000256" key="5">
    <source>
        <dbReference type="ARBA" id="ARBA00022741"/>
    </source>
</evidence>
<dbReference type="InterPro" id="IPR050388">
    <property type="entry name" value="ABC_Ni/Peptide_Import"/>
</dbReference>
<protein>
    <submittedName>
        <fullName evidence="10">ABC transporter ATP-binding protein</fullName>
    </submittedName>
</protein>
<dbReference type="CDD" id="cd03257">
    <property type="entry name" value="ABC_NikE_OppD_transporters"/>
    <property type="match status" value="1"/>
</dbReference>
<dbReference type="GO" id="GO:0005524">
    <property type="term" value="F:ATP binding"/>
    <property type="evidence" value="ECO:0007669"/>
    <property type="project" value="UniProtKB-KW"/>
</dbReference>
<evidence type="ECO:0000313" key="10">
    <source>
        <dbReference type="EMBL" id="KAB1649652.1"/>
    </source>
</evidence>
<name>A0A6H9WFH9_9MICO</name>
<evidence type="ECO:0000256" key="2">
    <source>
        <dbReference type="ARBA" id="ARBA00005417"/>
    </source>
</evidence>
<dbReference type="GO" id="GO:0015833">
    <property type="term" value="P:peptide transport"/>
    <property type="evidence" value="ECO:0007669"/>
    <property type="project" value="InterPro"/>
</dbReference>
<dbReference type="EMBL" id="WBJY01000001">
    <property type="protein sequence ID" value="KAB1649652.1"/>
    <property type="molecule type" value="Genomic_DNA"/>
</dbReference>
<dbReference type="InterPro" id="IPR013563">
    <property type="entry name" value="Oligopep_ABC_C"/>
</dbReference>
<keyword evidence="4" id="KW-1003">Cell membrane</keyword>
<reference evidence="10 11" key="1">
    <citation type="submission" date="2019-09" db="EMBL/GenBank/DDBJ databases">
        <title>Phylogeny of genus Pseudoclavibacter and closely related genus.</title>
        <authorList>
            <person name="Li Y."/>
        </authorList>
    </citation>
    <scope>NUCLEOTIDE SEQUENCE [LARGE SCALE GENOMIC DNA]</scope>
    <source>
        <strain evidence="10 11">EGI 60007</strain>
    </source>
</reference>
<dbReference type="AlphaFoldDB" id="A0A6H9WFH9"/>
<dbReference type="Pfam" id="PF08352">
    <property type="entry name" value="oligo_HPY"/>
    <property type="match status" value="1"/>
</dbReference>
<dbReference type="InterPro" id="IPR003439">
    <property type="entry name" value="ABC_transporter-like_ATP-bd"/>
</dbReference>
<sequence>MNTNATLENSPTGAGAGGAGDAPLVEAQNLRVWLPTGRRDGIQAVRNVSLRVAAGERVGIVGESGSGKSVTGRALSGLLPTNPRVRVEGSIRFRDGEEMVGASAKDWNDVRSRRVGMIFQDPLTFLNPVMRIGRQVAESIDPRRVDLPVRDEVLRVLETVGLTDVETLVDRYPHELSGGMRQRVLIAIAIAKRPDLLIADEPTTALDATVQRRVLATLDDAVSRLGTSLVLISHDLAVVGSMTDRISVMYSGRIVESGTTNEVLTAPKHPYTQALLRSVRSLTDPDTELWSIPPSLRREIDEHVALEAKEDEYEA</sequence>
<keyword evidence="7" id="KW-0472">Membrane</keyword>
<evidence type="ECO:0000259" key="9">
    <source>
        <dbReference type="PROSITE" id="PS50893"/>
    </source>
</evidence>
<dbReference type="GO" id="GO:0016887">
    <property type="term" value="F:ATP hydrolysis activity"/>
    <property type="evidence" value="ECO:0007669"/>
    <property type="project" value="InterPro"/>
</dbReference>
<dbReference type="PANTHER" id="PTHR43297:SF2">
    <property type="entry name" value="DIPEPTIDE TRANSPORT ATP-BINDING PROTEIN DPPD"/>
    <property type="match status" value="1"/>
</dbReference>
<evidence type="ECO:0000256" key="4">
    <source>
        <dbReference type="ARBA" id="ARBA00022475"/>
    </source>
</evidence>
<proteinExistence type="inferred from homology"/>
<feature type="region of interest" description="Disordered" evidence="8">
    <location>
        <begin position="1"/>
        <end position="21"/>
    </location>
</feature>
<dbReference type="PANTHER" id="PTHR43297">
    <property type="entry name" value="OLIGOPEPTIDE TRANSPORT ATP-BINDING PROTEIN APPD"/>
    <property type="match status" value="1"/>
</dbReference>
<evidence type="ECO:0000313" key="11">
    <source>
        <dbReference type="Proteomes" id="UP000431744"/>
    </source>
</evidence>
<dbReference type="InterPro" id="IPR027417">
    <property type="entry name" value="P-loop_NTPase"/>
</dbReference>
<feature type="domain" description="ABC transporter" evidence="9">
    <location>
        <begin position="25"/>
        <end position="276"/>
    </location>
</feature>
<evidence type="ECO:0000256" key="6">
    <source>
        <dbReference type="ARBA" id="ARBA00022840"/>
    </source>
</evidence>
<evidence type="ECO:0000256" key="8">
    <source>
        <dbReference type="SAM" id="MobiDB-lite"/>
    </source>
</evidence>
<keyword evidence="6 10" id="KW-0067">ATP-binding</keyword>
<dbReference type="GO" id="GO:0005886">
    <property type="term" value="C:plasma membrane"/>
    <property type="evidence" value="ECO:0007669"/>
    <property type="project" value="UniProtKB-SubCell"/>
</dbReference>
<organism evidence="10 11">
    <name type="scientific">Pseudoclavibacter endophyticus</name>
    <dbReference type="NCBI Taxonomy" id="1778590"/>
    <lineage>
        <taxon>Bacteria</taxon>
        <taxon>Bacillati</taxon>
        <taxon>Actinomycetota</taxon>
        <taxon>Actinomycetes</taxon>
        <taxon>Micrococcales</taxon>
        <taxon>Microbacteriaceae</taxon>
        <taxon>Pseudoclavibacter</taxon>
    </lineage>
</organism>
<dbReference type="SMART" id="SM00382">
    <property type="entry name" value="AAA"/>
    <property type="match status" value="1"/>
</dbReference>
<dbReference type="Proteomes" id="UP000431744">
    <property type="component" value="Unassembled WGS sequence"/>
</dbReference>
<dbReference type="InterPro" id="IPR017871">
    <property type="entry name" value="ABC_transporter-like_CS"/>
</dbReference>
<dbReference type="PROSITE" id="PS00211">
    <property type="entry name" value="ABC_TRANSPORTER_1"/>
    <property type="match status" value="1"/>
</dbReference>
<dbReference type="Pfam" id="PF00005">
    <property type="entry name" value="ABC_tran"/>
    <property type="match status" value="1"/>
</dbReference>
<keyword evidence="5" id="KW-0547">Nucleotide-binding</keyword>
<dbReference type="PROSITE" id="PS50893">
    <property type="entry name" value="ABC_TRANSPORTER_2"/>
    <property type="match status" value="1"/>
</dbReference>
<accession>A0A6H9WFH9</accession>
<dbReference type="InterPro" id="IPR003593">
    <property type="entry name" value="AAA+_ATPase"/>
</dbReference>
<dbReference type="RefSeq" id="WP_158028242.1">
    <property type="nucleotide sequence ID" value="NZ_BMHG01000001.1"/>
</dbReference>
<keyword evidence="3" id="KW-0813">Transport</keyword>
<feature type="compositionally biased region" description="Polar residues" evidence="8">
    <location>
        <begin position="1"/>
        <end position="12"/>
    </location>
</feature>
<comment type="caution">
    <text evidence="10">The sequence shown here is derived from an EMBL/GenBank/DDBJ whole genome shotgun (WGS) entry which is preliminary data.</text>
</comment>
<dbReference type="OrthoDB" id="8481147at2"/>
<keyword evidence="11" id="KW-1185">Reference proteome</keyword>
<evidence type="ECO:0000256" key="1">
    <source>
        <dbReference type="ARBA" id="ARBA00004202"/>
    </source>
</evidence>
<evidence type="ECO:0000256" key="7">
    <source>
        <dbReference type="ARBA" id="ARBA00023136"/>
    </source>
</evidence>